<reference evidence="6 7" key="1">
    <citation type="journal article" date="2018" name="Nat. Ecol. Evol.">
        <title>Genomic signatures of mitonuclear coevolution across populations of Tigriopus californicus.</title>
        <authorList>
            <person name="Barreto F.S."/>
            <person name="Watson E.T."/>
            <person name="Lima T.G."/>
            <person name="Willett C.S."/>
            <person name="Edmands S."/>
            <person name="Li W."/>
            <person name="Burton R.S."/>
        </authorList>
    </citation>
    <scope>NUCLEOTIDE SEQUENCE [LARGE SCALE GENOMIC DNA]</scope>
    <source>
        <strain evidence="6 7">San Diego</strain>
    </source>
</reference>
<comment type="similarity">
    <text evidence="2">Belongs to the peptidase S1 family. CLIP subfamily.</text>
</comment>
<dbReference type="CDD" id="cd00190">
    <property type="entry name" value="Tryp_SPc"/>
    <property type="match status" value="1"/>
</dbReference>
<evidence type="ECO:0000256" key="2">
    <source>
        <dbReference type="ARBA" id="ARBA00024195"/>
    </source>
</evidence>
<evidence type="ECO:0000259" key="5">
    <source>
        <dbReference type="PROSITE" id="PS50240"/>
    </source>
</evidence>
<feature type="region of interest" description="Disordered" evidence="3">
    <location>
        <begin position="134"/>
        <end position="195"/>
    </location>
</feature>
<accession>A0A553P821</accession>
<keyword evidence="4" id="KW-0732">Signal</keyword>
<dbReference type="SUPFAM" id="SSF50494">
    <property type="entry name" value="Trypsin-like serine proteases"/>
    <property type="match status" value="1"/>
</dbReference>
<feature type="compositionally biased region" description="Basic residues" evidence="3">
    <location>
        <begin position="157"/>
        <end position="166"/>
    </location>
</feature>
<dbReference type="AlphaFoldDB" id="A0A553P821"/>
<evidence type="ECO:0000313" key="7">
    <source>
        <dbReference type="Proteomes" id="UP000318571"/>
    </source>
</evidence>
<sequence>MKLSVCCGEVIFGLLLAFLVVGVCCAFVNTICDRTLNNKVSYFTNPGFPAFEKTPEYGFNIINSSDGPSGRLCGNKKGYSQIVRVDPGSILKLAMTVQSQKTSMEHQNNSSPCSVVSELVQAENCGQTGAQGFVKRKRALKRQRSQRVGSKPDKKSLLKARKRHTPRFNLNSLDRKPFLSKSGSSDSLSLPKENTQMEDKFKNEKDYSTLVGDVMKRQLRNEMYLPSFSSRNVFCESKFRHEDFLGPSFKIIDGTETPVHAFPWMVSLQYDGEHFCGGSLINEDTVFLGEHDLSLTNETEFTLQRRVSRIVLHHGYSDATSPLTHDIAILKLDQSVPFSPAIGPVCLPTDSSASFEPRLGISIGWGITENGTLSDVLQQASNVSNKMNEVEINIISSEVCQQIIGPLGVQVSPVMMCTLGGPNGGESTCNGDSGGPLMVRQDNKFILVGLVSFGEVDCTAPLPSVYARVAPFLDWIAVALST</sequence>
<dbReference type="PANTHER" id="PTHR24256">
    <property type="entry name" value="TRYPTASE-RELATED"/>
    <property type="match status" value="1"/>
</dbReference>
<dbReference type="OMA" id="NTICDRT"/>
<dbReference type="PROSITE" id="PS00135">
    <property type="entry name" value="TRYPSIN_SER"/>
    <property type="match status" value="1"/>
</dbReference>
<dbReference type="Pfam" id="PF00089">
    <property type="entry name" value="Trypsin"/>
    <property type="match status" value="1"/>
</dbReference>
<feature type="domain" description="Peptidase S1" evidence="5">
    <location>
        <begin position="251"/>
        <end position="481"/>
    </location>
</feature>
<keyword evidence="1" id="KW-1015">Disulfide bond</keyword>
<evidence type="ECO:0000256" key="4">
    <source>
        <dbReference type="SAM" id="SignalP"/>
    </source>
</evidence>
<dbReference type="PROSITE" id="PS50240">
    <property type="entry name" value="TRYPSIN_DOM"/>
    <property type="match status" value="1"/>
</dbReference>
<gene>
    <name evidence="6" type="ORF">TCAL_12801</name>
</gene>
<name>A0A553P821_TIGCA</name>
<evidence type="ECO:0000313" key="6">
    <source>
        <dbReference type="EMBL" id="TRY73835.1"/>
    </source>
</evidence>
<dbReference type="GO" id="GO:0006508">
    <property type="term" value="P:proteolysis"/>
    <property type="evidence" value="ECO:0007669"/>
    <property type="project" value="InterPro"/>
</dbReference>
<comment type="caution">
    <text evidence="6">The sequence shown here is derived from an EMBL/GenBank/DDBJ whole genome shotgun (WGS) entry which is preliminary data.</text>
</comment>
<dbReference type="InterPro" id="IPR051487">
    <property type="entry name" value="Ser/Thr_Proteases_Immune/Dev"/>
</dbReference>
<dbReference type="InterPro" id="IPR001254">
    <property type="entry name" value="Trypsin_dom"/>
</dbReference>
<dbReference type="STRING" id="6832.A0A553P821"/>
<keyword evidence="7" id="KW-1185">Reference proteome</keyword>
<dbReference type="InterPro" id="IPR001314">
    <property type="entry name" value="Peptidase_S1A"/>
</dbReference>
<feature type="compositionally biased region" description="Low complexity" evidence="3">
    <location>
        <begin position="179"/>
        <end position="190"/>
    </location>
</feature>
<dbReference type="SMART" id="SM00020">
    <property type="entry name" value="Tryp_SPc"/>
    <property type="match status" value="1"/>
</dbReference>
<dbReference type="InterPro" id="IPR043504">
    <property type="entry name" value="Peptidase_S1_PA_chymotrypsin"/>
</dbReference>
<dbReference type="EMBL" id="VCGU01000007">
    <property type="protein sequence ID" value="TRY73835.1"/>
    <property type="molecule type" value="Genomic_DNA"/>
</dbReference>
<dbReference type="GO" id="GO:0004252">
    <property type="term" value="F:serine-type endopeptidase activity"/>
    <property type="evidence" value="ECO:0007669"/>
    <property type="project" value="InterPro"/>
</dbReference>
<organism evidence="6 7">
    <name type="scientific">Tigriopus californicus</name>
    <name type="common">Marine copepod</name>
    <dbReference type="NCBI Taxonomy" id="6832"/>
    <lineage>
        <taxon>Eukaryota</taxon>
        <taxon>Metazoa</taxon>
        <taxon>Ecdysozoa</taxon>
        <taxon>Arthropoda</taxon>
        <taxon>Crustacea</taxon>
        <taxon>Multicrustacea</taxon>
        <taxon>Hexanauplia</taxon>
        <taxon>Copepoda</taxon>
        <taxon>Harpacticoida</taxon>
        <taxon>Harpacticidae</taxon>
        <taxon>Tigriopus</taxon>
    </lineage>
</organism>
<dbReference type="Proteomes" id="UP000318571">
    <property type="component" value="Chromosome 3"/>
</dbReference>
<dbReference type="Gene3D" id="2.40.10.10">
    <property type="entry name" value="Trypsin-like serine proteases"/>
    <property type="match status" value="3"/>
</dbReference>
<feature type="chain" id="PRO_5021834823" description="Peptidase S1 domain-containing protein" evidence="4">
    <location>
        <begin position="27"/>
        <end position="482"/>
    </location>
</feature>
<feature type="compositionally biased region" description="Basic residues" evidence="3">
    <location>
        <begin position="134"/>
        <end position="145"/>
    </location>
</feature>
<dbReference type="InterPro" id="IPR033116">
    <property type="entry name" value="TRYPSIN_SER"/>
</dbReference>
<protein>
    <recommendedName>
        <fullName evidence="5">Peptidase S1 domain-containing protein</fullName>
    </recommendedName>
</protein>
<dbReference type="InterPro" id="IPR009003">
    <property type="entry name" value="Peptidase_S1_PA"/>
</dbReference>
<evidence type="ECO:0000256" key="3">
    <source>
        <dbReference type="SAM" id="MobiDB-lite"/>
    </source>
</evidence>
<feature type="signal peptide" evidence="4">
    <location>
        <begin position="1"/>
        <end position="26"/>
    </location>
</feature>
<dbReference type="PRINTS" id="PR00722">
    <property type="entry name" value="CHYMOTRYPSIN"/>
</dbReference>
<proteinExistence type="inferred from homology"/>
<evidence type="ECO:0000256" key="1">
    <source>
        <dbReference type="ARBA" id="ARBA00023157"/>
    </source>
</evidence>